<gene>
    <name evidence="2" type="ORF">BOKJ2_LOCUS151</name>
</gene>
<dbReference type="Proteomes" id="UP000783686">
    <property type="component" value="Unassembled WGS sequence"/>
</dbReference>
<dbReference type="InterPro" id="IPR002601">
    <property type="entry name" value="C6_domain"/>
</dbReference>
<organism evidence="2 3">
    <name type="scientific">Bursaphelenchus okinawaensis</name>
    <dbReference type="NCBI Taxonomy" id="465554"/>
    <lineage>
        <taxon>Eukaryota</taxon>
        <taxon>Metazoa</taxon>
        <taxon>Ecdysozoa</taxon>
        <taxon>Nematoda</taxon>
        <taxon>Chromadorea</taxon>
        <taxon>Rhabditida</taxon>
        <taxon>Tylenchina</taxon>
        <taxon>Tylenchomorpha</taxon>
        <taxon>Aphelenchoidea</taxon>
        <taxon>Aphelenchoididae</taxon>
        <taxon>Bursaphelenchus</taxon>
    </lineage>
</organism>
<dbReference type="EMBL" id="CAJFDH010000001">
    <property type="protein sequence ID" value="CAD5205467.1"/>
    <property type="molecule type" value="Genomic_DNA"/>
</dbReference>
<protein>
    <recommendedName>
        <fullName evidence="1">C6 domain-containing protein</fullName>
    </recommendedName>
</protein>
<reference evidence="2" key="1">
    <citation type="submission" date="2020-09" db="EMBL/GenBank/DDBJ databases">
        <authorList>
            <person name="Kikuchi T."/>
        </authorList>
    </citation>
    <scope>NUCLEOTIDE SEQUENCE</scope>
    <source>
        <strain evidence="2">SH1</strain>
    </source>
</reference>
<sequence length="107" mass="11371">MIVVKLVGSCTSTVNHLAPTPPTPMGCMACPTSGLDLFLRTNAETDNADGCKQLTLYCAAADQDIYFNEFTIVATETGQITLQCGAGGWMYMGQVVTEMDCLPPNGK</sequence>
<keyword evidence="3" id="KW-1185">Reference proteome</keyword>
<dbReference type="AlphaFoldDB" id="A0A811JQ21"/>
<evidence type="ECO:0000313" key="2">
    <source>
        <dbReference type="EMBL" id="CAD5205467.1"/>
    </source>
</evidence>
<evidence type="ECO:0000259" key="1">
    <source>
        <dbReference type="Pfam" id="PF01681"/>
    </source>
</evidence>
<evidence type="ECO:0000313" key="3">
    <source>
        <dbReference type="Proteomes" id="UP000614601"/>
    </source>
</evidence>
<feature type="domain" description="C6" evidence="1">
    <location>
        <begin position="30"/>
        <end position="101"/>
    </location>
</feature>
<dbReference type="OrthoDB" id="10364035at2759"/>
<dbReference type="EMBL" id="CAJFCW020000001">
    <property type="protein sequence ID" value="CAG9077553.1"/>
    <property type="molecule type" value="Genomic_DNA"/>
</dbReference>
<name>A0A811JQ21_9BILA</name>
<proteinExistence type="predicted"/>
<accession>A0A811JQ21</accession>
<dbReference type="Proteomes" id="UP000614601">
    <property type="component" value="Unassembled WGS sequence"/>
</dbReference>
<comment type="caution">
    <text evidence="2">The sequence shown here is derived from an EMBL/GenBank/DDBJ whole genome shotgun (WGS) entry which is preliminary data.</text>
</comment>
<dbReference type="Pfam" id="PF01681">
    <property type="entry name" value="C6"/>
    <property type="match status" value="1"/>
</dbReference>